<evidence type="ECO:0000256" key="1">
    <source>
        <dbReference type="SAM" id="MobiDB-lite"/>
    </source>
</evidence>
<organism evidence="2 3">
    <name type="scientific">Frondihabitans peucedani</name>
    <dbReference type="NCBI Taxonomy" id="598626"/>
    <lineage>
        <taxon>Bacteria</taxon>
        <taxon>Bacillati</taxon>
        <taxon>Actinomycetota</taxon>
        <taxon>Actinomycetes</taxon>
        <taxon>Micrococcales</taxon>
        <taxon>Microbacteriaceae</taxon>
        <taxon>Frondihabitans</taxon>
    </lineage>
</organism>
<protein>
    <submittedName>
        <fullName evidence="2">Uncharacterized protein</fullName>
    </submittedName>
</protein>
<sequence length="95" mass="10347">MRLPGVDSDESTAESLRSADGRDPGRSDRTAMAPPPEREAAPAARPCPACGSRTRKELNRFYGTALSVHRVLLVCTRCPWVGFEPTPPRIEQGGR</sequence>
<comment type="caution">
    <text evidence="2">The sequence shown here is derived from an EMBL/GenBank/DDBJ whole genome shotgun (WGS) entry which is preliminary data.</text>
</comment>
<feature type="region of interest" description="Disordered" evidence="1">
    <location>
        <begin position="1"/>
        <end position="50"/>
    </location>
</feature>
<evidence type="ECO:0000313" key="2">
    <source>
        <dbReference type="EMBL" id="GAA4267572.1"/>
    </source>
</evidence>
<dbReference type="Proteomes" id="UP001501594">
    <property type="component" value="Unassembled WGS sequence"/>
</dbReference>
<keyword evidence="3" id="KW-1185">Reference proteome</keyword>
<dbReference type="EMBL" id="BAABAU010000004">
    <property type="protein sequence ID" value="GAA4267572.1"/>
    <property type="molecule type" value="Genomic_DNA"/>
</dbReference>
<accession>A0ABP8E5Z0</accession>
<feature type="compositionally biased region" description="Basic and acidic residues" evidence="1">
    <location>
        <begin position="17"/>
        <end position="29"/>
    </location>
</feature>
<evidence type="ECO:0000313" key="3">
    <source>
        <dbReference type="Proteomes" id="UP001501594"/>
    </source>
</evidence>
<reference evidence="3" key="1">
    <citation type="journal article" date="2019" name="Int. J. Syst. Evol. Microbiol.">
        <title>The Global Catalogue of Microorganisms (GCM) 10K type strain sequencing project: providing services to taxonomists for standard genome sequencing and annotation.</title>
        <authorList>
            <consortium name="The Broad Institute Genomics Platform"/>
            <consortium name="The Broad Institute Genome Sequencing Center for Infectious Disease"/>
            <person name="Wu L."/>
            <person name="Ma J."/>
        </authorList>
    </citation>
    <scope>NUCLEOTIDE SEQUENCE [LARGE SCALE GENOMIC DNA]</scope>
    <source>
        <strain evidence="3">JCM 17442</strain>
    </source>
</reference>
<proteinExistence type="predicted"/>
<gene>
    <name evidence="2" type="ORF">GCM10022256_31840</name>
</gene>
<feature type="compositionally biased region" description="Low complexity" evidence="1">
    <location>
        <begin position="41"/>
        <end position="50"/>
    </location>
</feature>
<name>A0ABP8E5Z0_9MICO</name>